<dbReference type="GO" id="GO:0016832">
    <property type="term" value="F:aldehyde-lyase activity"/>
    <property type="evidence" value="ECO:0007669"/>
    <property type="project" value="InterPro"/>
</dbReference>
<dbReference type="InterPro" id="IPR013785">
    <property type="entry name" value="Aldolase_TIM"/>
</dbReference>
<dbReference type="InterPro" id="IPR001585">
    <property type="entry name" value="TAL/FSA"/>
</dbReference>
<reference evidence="3" key="1">
    <citation type="submission" date="2019-08" db="EMBL/GenBank/DDBJ databases">
        <authorList>
            <person name="Kucharzyk K."/>
            <person name="Murdoch R.W."/>
            <person name="Higgins S."/>
            <person name="Loffler F."/>
        </authorList>
    </citation>
    <scope>NUCLEOTIDE SEQUENCE</scope>
</reference>
<dbReference type="InterPro" id="IPR033919">
    <property type="entry name" value="TSA/FSA_arc/bac"/>
</dbReference>
<comment type="subcellular location">
    <subcellularLocation>
        <location evidence="1">Cytoplasm</location>
    </subcellularLocation>
</comment>
<dbReference type="GO" id="GO:0005975">
    <property type="term" value="P:carbohydrate metabolic process"/>
    <property type="evidence" value="ECO:0007669"/>
    <property type="project" value="InterPro"/>
</dbReference>
<evidence type="ECO:0000256" key="2">
    <source>
        <dbReference type="ARBA" id="ARBA00023270"/>
    </source>
</evidence>
<accession>A0A644YZ97</accession>
<name>A0A644YZ97_9ZZZZ</name>
<dbReference type="Pfam" id="PF00923">
    <property type="entry name" value="TAL_FSA"/>
    <property type="match status" value="1"/>
</dbReference>
<proteinExistence type="predicted"/>
<gene>
    <name evidence="3" type="primary">fsaB_2</name>
    <name evidence="3" type="ORF">SDC9_80381</name>
</gene>
<evidence type="ECO:0000256" key="1">
    <source>
        <dbReference type="ARBA" id="ARBA00004496"/>
    </source>
</evidence>
<dbReference type="AlphaFoldDB" id="A0A644YZ97"/>
<comment type="caution">
    <text evidence="3">The sequence shown here is derived from an EMBL/GenBank/DDBJ whole genome shotgun (WGS) entry which is preliminary data.</text>
</comment>
<dbReference type="PANTHER" id="PTHR10683">
    <property type="entry name" value="TRANSALDOLASE"/>
    <property type="match status" value="1"/>
</dbReference>
<dbReference type="PROSITE" id="PS01054">
    <property type="entry name" value="TRANSALDOLASE_1"/>
    <property type="match status" value="1"/>
</dbReference>
<evidence type="ECO:0000313" key="3">
    <source>
        <dbReference type="EMBL" id="MPM33802.1"/>
    </source>
</evidence>
<dbReference type="PANTHER" id="PTHR10683:SF28">
    <property type="entry name" value="TRANSALDOLASE C"/>
    <property type="match status" value="1"/>
</dbReference>
<keyword evidence="3" id="KW-0456">Lyase</keyword>
<dbReference type="CDD" id="cd00956">
    <property type="entry name" value="Transaldolase_FSA"/>
    <property type="match status" value="1"/>
</dbReference>
<dbReference type="EMBL" id="VSSQ01006768">
    <property type="protein sequence ID" value="MPM33802.1"/>
    <property type="molecule type" value="Genomic_DNA"/>
</dbReference>
<organism evidence="3">
    <name type="scientific">bioreactor metagenome</name>
    <dbReference type="NCBI Taxonomy" id="1076179"/>
    <lineage>
        <taxon>unclassified sequences</taxon>
        <taxon>metagenomes</taxon>
        <taxon>ecological metagenomes</taxon>
    </lineage>
</organism>
<dbReference type="NCBIfam" id="NF009299">
    <property type="entry name" value="PRK12656.1"/>
    <property type="match status" value="1"/>
</dbReference>
<protein>
    <submittedName>
        <fullName evidence="3">Fructose-6-phosphate aldolase 2</fullName>
        <ecNumber evidence="3">4.1.2.-</ecNumber>
    </submittedName>
</protein>
<dbReference type="SUPFAM" id="SSF51569">
    <property type="entry name" value="Aldolase"/>
    <property type="match status" value="1"/>
</dbReference>
<dbReference type="InterPro" id="IPR018225">
    <property type="entry name" value="Transaldolase_AS"/>
</dbReference>
<dbReference type="GO" id="GO:0005737">
    <property type="term" value="C:cytoplasm"/>
    <property type="evidence" value="ECO:0007669"/>
    <property type="project" value="UniProtKB-SubCell"/>
</dbReference>
<dbReference type="EC" id="4.1.2.-" evidence="3"/>
<sequence>MELMLDTANLKEIERALAIYPISGVTSNPSIIKAEGAVPFFSHMQKIRALIGDERSLHVQVIGQDAQTIIAEAHRILSELGSTTFVKIPVTEEGLKAIRILSSENVNITATAIYTTMQGILAMLSGARYLAVYYNRMLNIDIDAAKVIKELSSLLWANSTKTQVLAASFKNISEITTAYAQGASCCTVPYSLLTTGLSMPSITKAVSDFSANWEQVYGNRSLLDL</sequence>
<keyword evidence="2" id="KW-0704">Schiff base</keyword>
<dbReference type="Gene3D" id="3.20.20.70">
    <property type="entry name" value="Aldolase class I"/>
    <property type="match status" value="1"/>
</dbReference>